<reference evidence="2 3" key="1">
    <citation type="submission" date="2024-01" db="EMBL/GenBank/DDBJ databases">
        <authorList>
            <person name="Waweru B."/>
        </authorList>
    </citation>
    <scope>NUCLEOTIDE SEQUENCE [LARGE SCALE GENOMIC DNA]</scope>
</reference>
<dbReference type="Proteomes" id="UP001314170">
    <property type="component" value="Unassembled WGS sequence"/>
</dbReference>
<gene>
    <name evidence="2" type="ORF">DCAF_LOCUS376</name>
</gene>
<keyword evidence="3" id="KW-1185">Reference proteome</keyword>
<dbReference type="GO" id="GO:0019432">
    <property type="term" value="P:triglyceride biosynthetic process"/>
    <property type="evidence" value="ECO:0007669"/>
    <property type="project" value="TreeGrafter"/>
</dbReference>
<dbReference type="AlphaFoldDB" id="A0AAV1QQX2"/>
<dbReference type="Pfam" id="PF06974">
    <property type="entry name" value="WS_DGAT_C"/>
    <property type="match status" value="1"/>
</dbReference>
<dbReference type="GO" id="GO:0005886">
    <property type="term" value="C:plasma membrane"/>
    <property type="evidence" value="ECO:0007669"/>
    <property type="project" value="TreeGrafter"/>
</dbReference>
<name>A0AAV1QQX2_9ROSI</name>
<dbReference type="PANTHER" id="PTHR31650:SF62">
    <property type="entry name" value="O-ACYLTRANSFERASE WSD1 C-TERMINAL DOMAIN-CONTAINING PROTEIN"/>
    <property type="match status" value="1"/>
</dbReference>
<feature type="domain" description="O-acyltransferase WSD1 C-terminal" evidence="1">
    <location>
        <begin position="2"/>
        <end position="72"/>
    </location>
</feature>
<dbReference type="InterPro" id="IPR009721">
    <property type="entry name" value="O-acyltransferase_WSD1_C"/>
</dbReference>
<sequence length="92" mass="10097">MGITNVMGPMEQMAVANHPINGLYFVVTGSPQSLMAGIISYVGKLRVALLVEKDFIDPKKLKSDIENAFDMIFKDAFSKYSTSQLKIPASKV</sequence>
<evidence type="ECO:0000313" key="2">
    <source>
        <dbReference type="EMBL" id="CAK7322765.1"/>
    </source>
</evidence>
<proteinExistence type="predicted"/>
<dbReference type="PANTHER" id="PTHR31650">
    <property type="entry name" value="O-ACYLTRANSFERASE (WSD1-LIKE) FAMILY PROTEIN"/>
    <property type="match status" value="1"/>
</dbReference>
<protein>
    <recommendedName>
        <fullName evidence="1">O-acyltransferase WSD1 C-terminal domain-containing protein</fullName>
    </recommendedName>
</protein>
<evidence type="ECO:0000259" key="1">
    <source>
        <dbReference type="Pfam" id="PF06974"/>
    </source>
</evidence>
<dbReference type="GO" id="GO:0008374">
    <property type="term" value="F:O-acyltransferase activity"/>
    <property type="evidence" value="ECO:0007669"/>
    <property type="project" value="InterPro"/>
</dbReference>
<evidence type="ECO:0000313" key="3">
    <source>
        <dbReference type="Proteomes" id="UP001314170"/>
    </source>
</evidence>
<dbReference type="InterPro" id="IPR045034">
    <property type="entry name" value="O-acyltransferase_WSD1-like"/>
</dbReference>
<dbReference type="EMBL" id="CAWUPB010000027">
    <property type="protein sequence ID" value="CAK7322765.1"/>
    <property type="molecule type" value="Genomic_DNA"/>
</dbReference>
<accession>A0AAV1QQX2</accession>
<organism evidence="2 3">
    <name type="scientific">Dovyalis caffra</name>
    <dbReference type="NCBI Taxonomy" id="77055"/>
    <lineage>
        <taxon>Eukaryota</taxon>
        <taxon>Viridiplantae</taxon>
        <taxon>Streptophyta</taxon>
        <taxon>Embryophyta</taxon>
        <taxon>Tracheophyta</taxon>
        <taxon>Spermatophyta</taxon>
        <taxon>Magnoliopsida</taxon>
        <taxon>eudicotyledons</taxon>
        <taxon>Gunneridae</taxon>
        <taxon>Pentapetalae</taxon>
        <taxon>rosids</taxon>
        <taxon>fabids</taxon>
        <taxon>Malpighiales</taxon>
        <taxon>Salicaceae</taxon>
        <taxon>Flacourtieae</taxon>
        <taxon>Dovyalis</taxon>
    </lineage>
</organism>
<comment type="caution">
    <text evidence="2">The sequence shown here is derived from an EMBL/GenBank/DDBJ whole genome shotgun (WGS) entry which is preliminary data.</text>
</comment>